<dbReference type="GO" id="GO:0044272">
    <property type="term" value="P:sulfur compound biosynthetic process"/>
    <property type="evidence" value="ECO:0007669"/>
    <property type="project" value="UniProtKB-ARBA"/>
</dbReference>
<reference evidence="4 5" key="1">
    <citation type="submission" date="2019-09" db="EMBL/GenBank/DDBJ databases">
        <title>The complete genome of Methanoplanus sp. FWC-SCC4.</title>
        <authorList>
            <person name="Chen S.-C."/>
            <person name="Zhou Y.-Z."/>
            <person name="Lai M.-C."/>
        </authorList>
    </citation>
    <scope>NUCLEOTIDE SEQUENCE [LARGE SCALE GENOMIC DNA]</scope>
    <source>
        <strain evidence="4 5">FWC-SCC4</strain>
    </source>
</reference>
<dbReference type="PANTHER" id="PTHR32154">
    <property type="entry name" value="PYRUVATE-FLAVODOXIN OXIDOREDUCTASE-RELATED"/>
    <property type="match status" value="1"/>
</dbReference>
<sequence length="555" mass="60603">MSEDISVLIGGKAGDGINQAGLLISRIFSSLGYFIYMDFDHPSLIKGGHNFCIIRASKKPVGALKEKIDLLIALDNTTVKKHQDKISPDTSIIYNSDLINKSRGTGVPALKIVYEEGGKPVMINSCMIGAFCKSIGLGWNNTKDLLEKEFPHATDVNLRISKKGFDAICKNCLQIKKEPDNITFFPVITGNEAIALGLLCGGIDAYIAYPMSPASGILHFLASKQDDYSIKVIHPEGEIAAILMAEGMAYAGCKAAVGTSGGGFCLMTEGLSFSGIAEIPIVIVLAQRQSPGTGAPTYSAQSDLSFALYAGHGEFPRIVITPSNPKEAFEWSARAVKLSWKYQVPGIIMTDKTLCESTYTFDIFNTKIDSPYDSPNSEGFSEYKRYKKTENGISPMAIPPLKNYAIKVNGKTHDESGLSTDDPEELNWLSQKRLAKEKALKEELENIETVIISESTDLKNTVVSFGSTVNPCREICDTLKIRCVYPVLLSPFPKEKMKNALLGSQNIIVVEDNSTGQLGDLMRCNSIQVNKKILNYTGRQMSIETLSAKIEEVLL</sequence>
<feature type="domain" description="Pyruvate flavodoxin/ferredoxin oxidoreductase pyrimidine binding" evidence="3">
    <location>
        <begin position="201"/>
        <end position="422"/>
    </location>
</feature>
<dbReference type="EMBL" id="CP043875">
    <property type="protein sequence ID" value="WOF15862.1"/>
    <property type="molecule type" value="Genomic_DNA"/>
</dbReference>
<organism evidence="4 5">
    <name type="scientific">Methanochimaera problematica</name>
    <dbReference type="NCBI Taxonomy" id="2609417"/>
    <lineage>
        <taxon>Archaea</taxon>
        <taxon>Methanobacteriati</taxon>
        <taxon>Methanobacteriota</taxon>
        <taxon>Stenosarchaea group</taxon>
        <taxon>Methanomicrobia</taxon>
        <taxon>Methanomicrobiales</taxon>
        <taxon>Methanomicrobiaceae</taxon>
        <taxon>Methanochimaera</taxon>
    </lineage>
</organism>
<keyword evidence="1" id="KW-0560">Oxidoreductase</keyword>
<keyword evidence="5" id="KW-1185">Reference proteome</keyword>
<dbReference type="Proteomes" id="UP001301797">
    <property type="component" value="Chromosome"/>
</dbReference>
<dbReference type="InterPro" id="IPR029061">
    <property type="entry name" value="THDP-binding"/>
</dbReference>
<dbReference type="Gene3D" id="3.40.920.10">
    <property type="entry name" value="Pyruvate-ferredoxin oxidoreductase, PFOR, domain III"/>
    <property type="match status" value="1"/>
</dbReference>
<dbReference type="CDD" id="cd07034">
    <property type="entry name" value="TPP_PYR_PFOR_IOR-alpha_like"/>
    <property type="match status" value="1"/>
</dbReference>
<dbReference type="GO" id="GO:0016903">
    <property type="term" value="F:oxidoreductase activity, acting on the aldehyde or oxo group of donors"/>
    <property type="evidence" value="ECO:0007669"/>
    <property type="project" value="InterPro"/>
</dbReference>
<dbReference type="InterPro" id="IPR022367">
    <property type="entry name" value="2-oxoacid/accept_OxRdtase_asu"/>
</dbReference>
<gene>
    <name evidence="4" type="ORF">F1737_03695</name>
</gene>
<dbReference type="AlphaFoldDB" id="A0AA97FB55"/>
<dbReference type="GeneID" id="85229242"/>
<dbReference type="PANTHER" id="PTHR32154:SF20">
    <property type="entry name" value="2-OXOGLUTARATE OXIDOREDUCTASE SUBUNIT KORA"/>
    <property type="match status" value="1"/>
</dbReference>
<dbReference type="InterPro" id="IPR002880">
    <property type="entry name" value="Pyrv_Fd/Flavodoxin_OxRdtase_N"/>
</dbReference>
<accession>A0AA97FB55</accession>
<dbReference type="GO" id="GO:0006082">
    <property type="term" value="P:organic acid metabolic process"/>
    <property type="evidence" value="ECO:0007669"/>
    <property type="project" value="UniProtKB-ARBA"/>
</dbReference>
<evidence type="ECO:0000313" key="5">
    <source>
        <dbReference type="Proteomes" id="UP001301797"/>
    </source>
</evidence>
<dbReference type="InterPro" id="IPR050722">
    <property type="entry name" value="Pyruvate:ferred/Flavod_OxRd"/>
</dbReference>
<name>A0AA97FB55_9EURY</name>
<dbReference type="SUPFAM" id="SSF52922">
    <property type="entry name" value="TK C-terminal domain-like"/>
    <property type="match status" value="1"/>
</dbReference>
<dbReference type="InterPro" id="IPR002869">
    <property type="entry name" value="Pyrv_flavodox_OxRed_cen"/>
</dbReference>
<evidence type="ECO:0000259" key="3">
    <source>
        <dbReference type="Pfam" id="PF01855"/>
    </source>
</evidence>
<dbReference type="Pfam" id="PF01855">
    <property type="entry name" value="POR_N"/>
    <property type="match status" value="1"/>
</dbReference>
<dbReference type="GO" id="GO:0006979">
    <property type="term" value="P:response to oxidative stress"/>
    <property type="evidence" value="ECO:0007669"/>
    <property type="project" value="TreeGrafter"/>
</dbReference>
<dbReference type="Gene3D" id="3.40.50.920">
    <property type="match status" value="1"/>
</dbReference>
<dbReference type="KEGG" id="mefw:F1737_03695"/>
<dbReference type="InterPro" id="IPR009014">
    <property type="entry name" value="Transketo_C/PFOR_II"/>
</dbReference>
<dbReference type="SUPFAM" id="SSF52518">
    <property type="entry name" value="Thiamin diphosphate-binding fold (THDP-binding)"/>
    <property type="match status" value="1"/>
</dbReference>
<dbReference type="Pfam" id="PF01558">
    <property type="entry name" value="POR"/>
    <property type="match status" value="1"/>
</dbReference>
<proteinExistence type="predicted"/>
<feature type="domain" description="Pyruvate/ketoisovalerate oxidoreductase catalytic" evidence="2">
    <location>
        <begin position="13"/>
        <end position="165"/>
    </location>
</feature>
<dbReference type="InterPro" id="IPR019752">
    <property type="entry name" value="Pyrv/ketoisovalerate_OxRed_cat"/>
</dbReference>
<dbReference type="NCBIfam" id="TIGR03710">
    <property type="entry name" value="OAFO_sf"/>
    <property type="match status" value="1"/>
</dbReference>
<dbReference type="SUPFAM" id="SSF53323">
    <property type="entry name" value="Pyruvate-ferredoxin oxidoreductase, PFOR, domain III"/>
    <property type="match status" value="1"/>
</dbReference>
<dbReference type="RefSeq" id="WP_317137434.1">
    <property type="nucleotide sequence ID" value="NZ_CP043875.1"/>
</dbReference>
<dbReference type="Gene3D" id="3.40.50.970">
    <property type="match status" value="1"/>
</dbReference>
<evidence type="ECO:0000256" key="1">
    <source>
        <dbReference type="ARBA" id="ARBA00023002"/>
    </source>
</evidence>
<protein>
    <submittedName>
        <fullName evidence="4">2-oxoacid:acceptor oxidoreductase subunit alpha</fullName>
    </submittedName>
</protein>
<evidence type="ECO:0000259" key="2">
    <source>
        <dbReference type="Pfam" id="PF01558"/>
    </source>
</evidence>
<evidence type="ECO:0000313" key="4">
    <source>
        <dbReference type="EMBL" id="WOF15862.1"/>
    </source>
</evidence>